<keyword evidence="8" id="KW-0443">Lipid metabolism</keyword>
<evidence type="ECO:0000256" key="5">
    <source>
        <dbReference type="ARBA" id="ARBA00022679"/>
    </source>
</evidence>
<dbReference type="STRING" id="1330018.A0A167I0U5"/>
<feature type="compositionally biased region" description="Low complexity" evidence="13">
    <location>
        <begin position="397"/>
        <end position="416"/>
    </location>
</feature>
<dbReference type="PANTHER" id="PTHR31201">
    <property type="entry name" value="OS01G0585100 PROTEIN"/>
    <property type="match status" value="1"/>
</dbReference>
<keyword evidence="9 14" id="KW-0472">Membrane</keyword>
<evidence type="ECO:0000256" key="10">
    <source>
        <dbReference type="ARBA" id="ARBA00023209"/>
    </source>
</evidence>
<accession>A0A167I0U5</accession>
<feature type="transmembrane region" description="Helical" evidence="14">
    <location>
        <begin position="166"/>
        <end position="187"/>
    </location>
</feature>
<evidence type="ECO:0000256" key="3">
    <source>
        <dbReference type="ARBA" id="ARBA00019082"/>
    </source>
</evidence>
<keyword evidence="7 14" id="KW-1133">Transmembrane helix</keyword>
<keyword evidence="5" id="KW-0808">Transferase</keyword>
<protein>
    <recommendedName>
        <fullName evidence="3">Glycerophosphocholine acyltransferase 1</fullName>
    </recommendedName>
</protein>
<dbReference type="GO" id="GO:0016020">
    <property type="term" value="C:membrane"/>
    <property type="evidence" value="ECO:0007669"/>
    <property type="project" value="UniProtKB-SubCell"/>
</dbReference>
<feature type="region of interest" description="Disordered" evidence="13">
    <location>
        <begin position="397"/>
        <end position="420"/>
    </location>
</feature>
<dbReference type="EMBL" id="KV417313">
    <property type="protein sequence ID" value="KZO92184.1"/>
    <property type="molecule type" value="Genomic_DNA"/>
</dbReference>
<evidence type="ECO:0000256" key="9">
    <source>
        <dbReference type="ARBA" id="ARBA00023136"/>
    </source>
</evidence>
<dbReference type="Proteomes" id="UP000076738">
    <property type="component" value="Unassembled WGS sequence"/>
</dbReference>
<organism evidence="15 16">
    <name type="scientific">Calocera viscosa (strain TUFC12733)</name>
    <dbReference type="NCBI Taxonomy" id="1330018"/>
    <lineage>
        <taxon>Eukaryota</taxon>
        <taxon>Fungi</taxon>
        <taxon>Dikarya</taxon>
        <taxon>Basidiomycota</taxon>
        <taxon>Agaricomycotina</taxon>
        <taxon>Dacrymycetes</taxon>
        <taxon>Dacrymycetales</taxon>
        <taxon>Dacrymycetaceae</taxon>
        <taxon>Calocera</taxon>
    </lineage>
</organism>
<keyword evidence="16" id="KW-1185">Reference proteome</keyword>
<evidence type="ECO:0000256" key="7">
    <source>
        <dbReference type="ARBA" id="ARBA00022989"/>
    </source>
</evidence>
<dbReference type="GO" id="GO:0016746">
    <property type="term" value="F:acyltransferase activity"/>
    <property type="evidence" value="ECO:0007669"/>
    <property type="project" value="UniProtKB-KW"/>
</dbReference>
<feature type="transmembrane region" description="Helical" evidence="14">
    <location>
        <begin position="119"/>
        <end position="135"/>
    </location>
</feature>
<evidence type="ECO:0000256" key="6">
    <source>
        <dbReference type="ARBA" id="ARBA00022692"/>
    </source>
</evidence>
<keyword evidence="4" id="KW-0444">Lipid biosynthesis</keyword>
<dbReference type="InterPro" id="IPR021261">
    <property type="entry name" value="GPCAT"/>
</dbReference>
<feature type="transmembrane region" description="Helical" evidence="14">
    <location>
        <begin position="225"/>
        <end position="244"/>
    </location>
</feature>
<evidence type="ECO:0000256" key="4">
    <source>
        <dbReference type="ARBA" id="ARBA00022516"/>
    </source>
</evidence>
<feature type="transmembrane region" description="Helical" evidence="14">
    <location>
        <begin position="354"/>
        <end position="375"/>
    </location>
</feature>
<sequence length="467" mass="53325">MAELAPPRRPGLMKSLSGTAISSLTAPFSSEDSDWSAGFTLLDTIETYFDSHFDLLERRFKKTSDRLRSKAAETLAARGVHRTPFEKELQQFRVKIASRISGLYETWHSSKIVRLKSKISFYIGVQTVLISALMFGMAPEWIHVAYTVQMAYSFPYRVYTFKKKAWHYFLFDLCYYVNALNLIFIWFMPQSKFLFQSCYLLSHGPIASAVITWRNSLVFHDAEKIMSLFIHFYPPFVFTVIRHYYPNAGDRFPALNGLEQLQPWKALLLSGFIYTVWQCLYWKFIIVDRGAKISAGKRTTSFSYMLNDKRGVIGRALTNIPPQYKELSFMGGQLVYSLLTELPALFLLYKSRRWSAGFLMFIFSVATWNGGGYYIEVFGRKFERELEALRKELAEASNAASNASSSPGPSSPPSEADSQATSPVMIASDLGFSPMNVPTDIKGEVETLNLNELHEERQIAQELKKDQ</sequence>
<gene>
    <name evidence="15" type="ORF">CALVIDRAFT_541207</name>
</gene>
<evidence type="ECO:0000256" key="12">
    <source>
        <dbReference type="ARBA" id="ARBA00023315"/>
    </source>
</evidence>
<dbReference type="GO" id="GO:0006656">
    <property type="term" value="P:phosphatidylcholine biosynthetic process"/>
    <property type="evidence" value="ECO:0007669"/>
    <property type="project" value="TreeGrafter"/>
</dbReference>
<keyword evidence="6 14" id="KW-0812">Transmembrane</keyword>
<evidence type="ECO:0000256" key="11">
    <source>
        <dbReference type="ARBA" id="ARBA00023264"/>
    </source>
</evidence>
<evidence type="ECO:0000256" key="1">
    <source>
        <dbReference type="ARBA" id="ARBA00004141"/>
    </source>
</evidence>
<proteinExistence type="inferred from homology"/>
<comment type="subcellular location">
    <subcellularLocation>
        <location evidence="1">Membrane</location>
        <topology evidence="1">Multi-pass membrane protein</topology>
    </subcellularLocation>
</comment>
<keyword evidence="11" id="KW-1208">Phospholipid metabolism</keyword>
<evidence type="ECO:0000256" key="13">
    <source>
        <dbReference type="SAM" id="MobiDB-lite"/>
    </source>
</evidence>
<comment type="similarity">
    <text evidence="2">Belongs to the GPC1 family.</text>
</comment>
<keyword evidence="10" id="KW-0594">Phospholipid biosynthesis</keyword>
<reference evidence="15 16" key="1">
    <citation type="journal article" date="2016" name="Mol. Biol. Evol.">
        <title>Comparative Genomics of Early-Diverging Mushroom-Forming Fungi Provides Insights into the Origins of Lignocellulose Decay Capabilities.</title>
        <authorList>
            <person name="Nagy L.G."/>
            <person name="Riley R."/>
            <person name="Tritt A."/>
            <person name="Adam C."/>
            <person name="Daum C."/>
            <person name="Floudas D."/>
            <person name="Sun H."/>
            <person name="Yadav J.S."/>
            <person name="Pangilinan J."/>
            <person name="Larsson K.H."/>
            <person name="Matsuura K."/>
            <person name="Barry K."/>
            <person name="Labutti K."/>
            <person name="Kuo R."/>
            <person name="Ohm R.A."/>
            <person name="Bhattacharya S.S."/>
            <person name="Shirouzu T."/>
            <person name="Yoshinaga Y."/>
            <person name="Martin F.M."/>
            <person name="Grigoriev I.V."/>
            <person name="Hibbett D.S."/>
        </authorList>
    </citation>
    <scope>NUCLEOTIDE SEQUENCE [LARGE SCALE GENOMIC DNA]</scope>
    <source>
        <strain evidence="15 16">TUFC12733</strain>
    </source>
</reference>
<keyword evidence="12" id="KW-0012">Acyltransferase</keyword>
<dbReference type="OrthoDB" id="406287at2759"/>
<evidence type="ECO:0000313" key="15">
    <source>
        <dbReference type="EMBL" id="KZO92184.1"/>
    </source>
</evidence>
<evidence type="ECO:0000256" key="14">
    <source>
        <dbReference type="SAM" id="Phobius"/>
    </source>
</evidence>
<feature type="transmembrane region" description="Helical" evidence="14">
    <location>
        <begin position="264"/>
        <end position="282"/>
    </location>
</feature>
<name>A0A167I0U5_CALVF</name>
<dbReference type="Pfam" id="PF10998">
    <property type="entry name" value="DUF2838"/>
    <property type="match status" value="1"/>
</dbReference>
<feature type="transmembrane region" description="Helical" evidence="14">
    <location>
        <begin position="327"/>
        <end position="348"/>
    </location>
</feature>
<evidence type="ECO:0000256" key="8">
    <source>
        <dbReference type="ARBA" id="ARBA00023098"/>
    </source>
</evidence>
<dbReference type="AlphaFoldDB" id="A0A167I0U5"/>
<evidence type="ECO:0000256" key="2">
    <source>
        <dbReference type="ARBA" id="ARBA00006675"/>
    </source>
</evidence>
<evidence type="ECO:0000313" key="16">
    <source>
        <dbReference type="Proteomes" id="UP000076738"/>
    </source>
</evidence>
<dbReference type="PANTHER" id="PTHR31201:SF1">
    <property type="entry name" value="GLYCEROPHOSPHOCHOLINE ACYLTRANSFERASE 1"/>
    <property type="match status" value="1"/>
</dbReference>